<feature type="region of interest" description="Disordered" evidence="7">
    <location>
        <begin position="405"/>
        <end position="432"/>
    </location>
</feature>
<dbReference type="Pfam" id="PF00078">
    <property type="entry name" value="RVT_1"/>
    <property type="match status" value="1"/>
</dbReference>
<dbReference type="InterPro" id="IPR001969">
    <property type="entry name" value="Aspartic_peptidase_AS"/>
</dbReference>
<dbReference type="GO" id="GO:0016787">
    <property type="term" value="F:hydrolase activity"/>
    <property type="evidence" value="ECO:0007669"/>
    <property type="project" value="UniProtKB-KW"/>
</dbReference>
<keyword evidence="1" id="KW-0808">Transferase</keyword>
<evidence type="ECO:0000256" key="6">
    <source>
        <dbReference type="ARBA" id="ARBA00022918"/>
    </source>
</evidence>
<keyword evidence="2" id="KW-0548">Nucleotidyltransferase</keyword>
<dbReference type="InterPro" id="IPR036397">
    <property type="entry name" value="RNaseH_sf"/>
</dbReference>
<evidence type="ECO:0000256" key="3">
    <source>
        <dbReference type="ARBA" id="ARBA00022722"/>
    </source>
</evidence>
<evidence type="ECO:0000256" key="4">
    <source>
        <dbReference type="ARBA" id="ARBA00022759"/>
    </source>
</evidence>
<gene>
    <name evidence="9" type="ORF">ABMA28_016504</name>
</gene>
<dbReference type="GO" id="GO:0004519">
    <property type="term" value="F:endonuclease activity"/>
    <property type="evidence" value="ECO:0007669"/>
    <property type="project" value="UniProtKB-KW"/>
</dbReference>
<dbReference type="PROSITE" id="PS50994">
    <property type="entry name" value="INTEGRASE"/>
    <property type="match status" value="1"/>
</dbReference>
<keyword evidence="4" id="KW-0255">Endonuclease</keyword>
<dbReference type="InterPro" id="IPR043502">
    <property type="entry name" value="DNA/RNA_pol_sf"/>
</dbReference>
<dbReference type="InterPro" id="IPR001584">
    <property type="entry name" value="Integrase_cat-core"/>
</dbReference>
<dbReference type="Pfam" id="PF17921">
    <property type="entry name" value="Integrase_H2C2"/>
    <property type="match status" value="1"/>
</dbReference>
<dbReference type="InterPro" id="IPR000477">
    <property type="entry name" value="RT_dom"/>
</dbReference>
<feature type="domain" description="Integrase catalytic" evidence="8">
    <location>
        <begin position="1415"/>
        <end position="1613"/>
    </location>
</feature>
<dbReference type="Pfam" id="PF03564">
    <property type="entry name" value="DUF1759"/>
    <property type="match status" value="1"/>
</dbReference>
<evidence type="ECO:0000313" key="10">
    <source>
        <dbReference type="Proteomes" id="UP001549921"/>
    </source>
</evidence>
<dbReference type="InterPro" id="IPR005312">
    <property type="entry name" value="DUF1759"/>
</dbReference>
<sequence length="1739" mass="197416">MDIKALIKKRATCKAKLTQFKNYLDTAQSCDRLSRLQINELNVRLAKIEELYTDFDNIQSEIENLSDIPEDQYRDRETFETQYFGAIALARDVLVRHDEGSADSASVTGSITAHRGGPKIKLPTINLPTFSGSYHDWLEFHDTFNSLIHSDISIPKINKFHYLRAALKDTAASIIQSLDFSSENYDVAWDILCDRYNNKRLLVNNHLQAIFNIETINKESSKALRNLIDTVNKNLRALQSLKLPTHHWDIIIIHIISNKLDSVSNREWETFRNTLKELPTLKEFTDFLKNRSDLLETMEESYSKRRHSDVTNNRQKSMVVRSRSSLTNETYICPLCKDNHAIYQMRIKKVKDLKLCSNCLRQGHNLSACKLGPCRICNKLHNSLLHLQNATTSTQSAAGTVVLCAAPSSSTPPPPSPPPLPQSPETQNNISNHNNDVALSAINKSCVLLSTALIQVQDSSGQKQTIRALLDSGSTASFITESLCAKLNLPTASTSSVVEGLNSQLSHLNKRCDVIISSLISTYKENINCFVVPTITQFLPTTQINYSLLNIPKNITLADPTFNIPAKVDMLLGADIFWSVLCSQNISLGKGKPTLSKTKFGWLISGLVHNQTSSLTVHCNHITLRNDDQLNKQLTQFFEYENIPTHKQMSKEEQKCEQSFIENTKRESDGHFVVSIPLKESPEKLGDSYQQALSRFLSLERRFSKDPSFKNLYCDFIREYIKLGHMTENTNKNSDTYTYLLPHHGVLRETSLTTKLRAVFDASAVTTSGLSFNDIQMVGPTVQDDLLSILIRLRQHKYVVTADVEKMYRMVKVEEQQRQLQQILWRFEPHEELKQYTLNTVTYGTASAPFLATRCLKQLGLECPDKVVSEVIQHDMYVDDLITGADTIEELKNICKALIIQLASGKFHLRKWHSNHPNIINELFTESSSDDLLNLSNDEHSKTLGLLWSCKEDTLLFSVNLKQNTNITKRTILSVMSQIYDPLGLINPCILIAKTILQRLWASKVSWDEPVSTEFEKSWHKFIDSLTYLNTIRVPRLVVADNPKTIEIHAFSDASTQAYSACIYLRTISENGNVSVRLVMAKSRVAPIKPSTIPRLELCGALLAAQLSEKVKSSLRLNIDKITYWCDSTIVISWINSTKSHLLKAYVFNRIQEILEVSDPSAWRYVPTSLNPADIGSRGSDAKQLQNCQLWWNGPTFLTQREEEWPQQPSRTTETDLPEFKALCNFTTEQTDYKTHYANCINRFSSFTKLQRVIAYVQRFIHNYFNPQDKRTGYLKISELNSSLNSLCRFVQLEEFEKEYLTLQNNRNLPAKCRLLNLNAFYNSNDRLLRVGGRLSNSFYDFDTKHPILLPSAHHLTLLLFRHYHFILLHAGPQLLLATIRHKFWILGGRNLARKVVHGCTKCCRFSGKVKQPIMGNLPPQRLHADFPFINTAVDYAGPVMILNRKGRGSQLIKSYLCIFICMAIKAVHIELVTDMTSETYLAALSRFIARRGKPTNIYSDNGKCFVGALKELTKFLKQNSDYICAQVADMSINFKFAPPYSPHFNGLAEGAVKSVKHHLKRSVSLANLTYEQMNTVLIQIEAILNSRPLTPLSSNPADLTALTPSHFLIGRTITLLPSPQVKETAATHTLSQYMRTQQIKLHFWNRFYKEYISELQTRRKWCKQGQDLQLGEMVLIKDDQLPPNRWLLGRVTALHPGSDGVTRVADVVTTSGTLRRAFNRLCPLPALNQSFTPGAAAC</sequence>
<accession>A0ABD0TB26</accession>
<dbReference type="Pfam" id="PF18701">
    <property type="entry name" value="DUF5641"/>
    <property type="match status" value="1"/>
</dbReference>
<reference evidence="9 10" key="1">
    <citation type="submission" date="2024-06" db="EMBL/GenBank/DDBJ databases">
        <title>A chromosome-level genome assembly of beet webworm, Loxostege sticticalis.</title>
        <authorList>
            <person name="Zhang Y."/>
        </authorList>
    </citation>
    <scope>NUCLEOTIDE SEQUENCE [LARGE SCALE GENOMIC DNA]</scope>
    <source>
        <strain evidence="9">AQ028</strain>
        <tissue evidence="9">Male pupae</tissue>
    </source>
</reference>
<dbReference type="SUPFAM" id="SSF53098">
    <property type="entry name" value="Ribonuclease H-like"/>
    <property type="match status" value="1"/>
</dbReference>
<dbReference type="Gene3D" id="3.30.70.270">
    <property type="match status" value="1"/>
</dbReference>
<evidence type="ECO:0000313" key="9">
    <source>
        <dbReference type="EMBL" id="KAL0839881.1"/>
    </source>
</evidence>
<dbReference type="InterPro" id="IPR041588">
    <property type="entry name" value="Integrase_H2C2"/>
</dbReference>
<evidence type="ECO:0000256" key="2">
    <source>
        <dbReference type="ARBA" id="ARBA00022695"/>
    </source>
</evidence>
<dbReference type="PANTHER" id="PTHR47331:SF1">
    <property type="entry name" value="GAG-LIKE PROTEIN"/>
    <property type="match status" value="1"/>
</dbReference>
<comment type="caution">
    <text evidence="9">The sequence shown here is derived from an EMBL/GenBank/DDBJ whole genome shotgun (WGS) entry which is preliminary data.</text>
</comment>
<proteinExistence type="predicted"/>
<dbReference type="Proteomes" id="UP001549921">
    <property type="component" value="Unassembled WGS sequence"/>
</dbReference>
<dbReference type="Gene3D" id="2.40.70.10">
    <property type="entry name" value="Acid Proteases"/>
    <property type="match status" value="1"/>
</dbReference>
<dbReference type="InterPro" id="IPR040676">
    <property type="entry name" value="DUF5641"/>
</dbReference>
<feature type="compositionally biased region" description="Pro residues" evidence="7">
    <location>
        <begin position="410"/>
        <end position="422"/>
    </location>
</feature>
<dbReference type="Gene3D" id="3.10.10.10">
    <property type="entry name" value="HIV Type 1 Reverse Transcriptase, subunit A, domain 1"/>
    <property type="match status" value="1"/>
</dbReference>
<protein>
    <recommendedName>
        <fullName evidence="8">Integrase catalytic domain-containing protein</fullName>
    </recommendedName>
</protein>
<dbReference type="Gene3D" id="3.30.420.10">
    <property type="entry name" value="Ribonuclease H-like superfamily/Ribonuclease H"/>
    <property type="match status" value="1"/>
</dbReference>
<dbReference type="PROSITE" id="PS00141">
    <property type="entry name" value="ASP_PROTEASE"/>
    <property type="match status" value="1"/>
</dbReference>
<dbReference type="InterPro" id="IPR012337">
    <property type="entry name" value="RNaseH-like_sf"/>
</dbReference>
<evidence type="ECO:0000256" key="1">
    <source>
        <dbReference type="ARBA" id="ARBA00022679"/>
    </source>
</evidence>
<dbReference type="CDD" id="cd01644">
    <property type="entry name" value="RT_pepA17"/>
    <property type="match status" value="1"/>
</dbReference>
<dbReference type="PANTHER" id="PTHR47331">
    <property type="entry name" value="PHD-TYPE DOMAIN-CONTAINING PROTEIN"/>
    <property type="match status" value="1"/>
</dbReference>
<evidence type="ECO:0000259" key="8">
    <source>
        <dbReference type="PROSITE" id="PS50994"/>
    </source>
</evidence>
<dbReference type="SUPFAM" id="SSF56672">
    <property type="entry name" value="DNA/RNA polymerases"/>
    <property type="match status" value="1"/>
</dbReference>
<dbReference type="InterPro" id="IPR008042">
    <property type="entry name" value="Retrotrans_Pao"/>
</dbReference>
<keyword evidence="5" id="KW-0378">Hydrolase</keyword>
<dbReference type="CDD" id="cd00303">
    <property type="entry name" value="retropepsin_like"/>
    <property type="match status" value="1"/>
</dbReference>
<dbReference type="GO" id="GO:0042575">
    <property type="term" value="C:DNA polymerase complex"/>
    <property type="evidence" value="ECO:0007669"/>
    <property type="project" value="UniProtKB-ARBA"/>
</dbReference>
<dbReference type="EMBL" id="JBEDNZ010000008">
    <property type="protein sequence ID" value="KAL0839881.1"/>
    <property type="molecule type" value="Genomic_DNA"/>
</dbReference>
<dbReference type="InterPro" id="IPR043128">
    <property type="entry name" value="Rev_trsase/Diguanyl_cyclase"/>
</dbReference>
<evidence type="ECO:0000256" key="7">
    <source>
        <dbReference type="SAM" id="MobiDB-lite"/>
    </source>
</evidence>
<dbReference type="Pfam" id="PF05380">
    <property type="entry name" value="Peptidase_A17"/>
    <property type="match status" value="1"/>
</dbReference>
<keyword evidence="6" id="KW-0695">RNA-directed DNA polymerase</keyword>
<keyword evidence="3" id="KW-0540">Nuclease</keyword>
<dbReference type="GO" id="GO:0003964">
    <property type="term" value="F:RNA-directed DNA polymerase activity"/>
    <property type="evidence" value="ECO:0007669"/>
    <property type="project" value="UniProtKB-KW"/>
</dbReference>
<evidence type="ECO:0000256" key="5">
    <source>
        <dbReference type="ARBA" id="ARBA00022801"/>
    </source>
</evidence>
<dbReference type="InterPro" id="IPR021109">
    <property type="entry name" value="Peptidase_aspartic_dom_sf"/>
</dbReference>
<name>A0ABD0TB26_LOXSC</name>
<organism evidence="9 10">
    <name type="scientific">Loxostege sticticalis</name>
    <name type="common">Beet webworm moth</name>
    <dbReference type="NCBI Taxonomy" id="481309"/>
    <lineage>
        <taxon>Eukaryota</taxon>
        <taxon>Metazoa</taxon>
        <taxon>Ecdysozoa</taxon>
        <taxon>Arthropoda</taxon>
        <taxon>Hexapoda</taxon>
        <taxon>Insecta</taxon>
        <taxon>Pterygota</taxon>
        <taxon>Neoptera</taxon>
        <taxon>Endopterygota</taxon>
        <taxon>Lepidoptera</taxon>
        <taxon>Glossata</taxon>
        <taxon>Ditrysia</taxon>
        <taxon>Pyraloidea</taxon>
        <taxon>Crambidae</taxon>
        <taxon>Pyraustinae</taxon>
        <taxon>Loxostege</taxon>
    </lineage>
</organism>